<dbReference type="Proteomes" id="UP001597178">
    <property type="component" value="Unassembled WGS sequence"/>
</dbReference>
<keyword evidence="3" id="KW-1185">Reference proteome</keyword>
<reference evidence="3" key="1">
    <citation type="journal article" date="2019" name="Int. J. Syst. Evol. Microbiol.">
        <title>The Global Catalogue of Microorganisms (GCM) 10K type strain sequencing project: providing services to taxonomists for standard genome sequencing and annotation.</title>
        <authorList>
            <consortium name="The Broad Institute Genomics Platform"/>
            <consortium name="The Broad Institute Genome Sequencing Center for Infectious Disease"/>
            <person name="Wu L."/>
            <person name="Ma J."/>
        </authorList>
    </citation>
    <scope>NUCLEOTIDE SEQUENCE [LARGE SCALE GENOMIC DNA]</scope>
    <source>
        <strain evidence="3">CCUG 54822</strain>
    </source>
</reference>
<evidence type="ECO:0000256" key="1">
    <source>
        <dbReference type="SAM" id="MobiDB-lite"/>
    </source>
</evidence>
<dbReference type="RefSeq" id="WP_382398652.1">
    <property type="nucleotide sequence ID" value="NZ_JBHTNH010000008.1"/>
</dbReference>
<feature type="region of interest" description="Disordered" evidence="1">
    <location>
        <begin position="1"/>
        <end position="70"/>
    </location>
</feature>
<dbReference type="EMBL" id="JBHTNH010000008">
    <property type="protein sequence ID" value="MFD1361255.1"/>
    <property type="molecule type" value="Genomic_DNA"/>
</dbReference>
<comment type="caution">
    <text evidence="2">The sequence shown here is derived from an EMBL/GenBank/DDBJ whole genome shotgun (WGS) entry which is preliminary data.</text>
</comment>
<protein>
    <submittedName>
        <fullName evidence="2">YjzC family protein</fullName>
    </submittedName>
</protein>
<accession>A0ABW3ZSA1</accession>
<name>A0ABW3ZSA1_9BACI</name>
<dbReference type="Pfam" id="PF14168">
    <property type="entry name" value="YjzC"/>
    <property type="match status" value="1"/>
</dbReference>
<feature type="compositionally biased region" description="Basic and acidic residues" evidence="1">
    <location>
        <begin position="42"/>
        <end position="70"/>
    </location>
</feature>
<evidence type="ECO:0000313" key="3">
    <source>
        <dbReference type="Proteomes" id="UP001597178"/>
    </source>
</evidence>
<evidence type="ECO:0000313" key="2">
    <source>
        <dbReference type="EMBL" id="MFD1361255.1"/>
    </source>
</evidence>
<gene>
    <name evidence="2" type="ORF">ACFQ4A_06175</name>
</gene>
<organism evidence="2 3">
    <name type="scientific">Lentibacillus salinarum</name>
    <dbReference type="NCBI Taxonomy" id="446820"/>
    <lineage>
        <taxon>Bacteria</taxon>
        <taxon>Bacillati</taxon>
        <taxon>Bacillota</taxon>
        <taxon>Bacilli</taxon>
        <taxon>Bacillales</taxon>
        <taxon>Bacillaceae</taxon>
        <taxon>Lentibacillus</taxon>
    </lineage>
</organism>
<dbReference type="InterPro" id="IPR025549">
    <property type="entry name" value="YjzC"/>
</dbReference>
<feature type="compositionally biased region" description="Basic and acidic residues" evidence="1">
    <location>
        <begin position="1"/>
        <end position="11"/>
    </location>
</feature>
<proteinExistence type="predicted"/>
<sequence length="70" mass="7838">MAEQSRFHGGEKAPNNGVYIEKGETGSNVEEPQQVELNAGDKFPETENQDRVWVNKRDLSRPGVDDRSGH</sequence>